<feature type="compositionally biased region" description="Low complexity" evidence="1">
    <location>
        <begin position="102"/>
        <end position="113"/>
    </location>
</feature>
<protein>
    <submittedName>
        <fullName evidence="2">Uncharacterized protein</fullName>
    </submittedName>
</protein>
<keyword evidence="3" id="KW-1185">Reference proteome</keyword>
<feature type="region of interest" description="Disordered" evidence="1">
    <location>
        <begin position="403"/>
        <end position="425"/>
    </location>
</feature>
<name>A0AA38VS92_9PEZI</name>
<feature type="compositionally biased region" description="Gly residues" evidence="1">
    <location>
        <begin position="408"/>
        <end position="418"/>
    </location>
</feature>
<feature type="region of interest" description="Disordered" evidence="1">
    <location>
        <begin position="552"/>
        <end position="592"/>
    </location>
</feature>
<evidence type="ECO:0000313" key="2">
    <source>
        <dbReference type="EMBL" id="KAJ9149507.1"/>
    </source>
</evidence>
<evidence type="ECO:0000256" key="1">
    <source>
        <dbReference type="SAM" id="MobiDB-lite"/>
    </source>
</evidence>
<feature type="region of interest" description="Disordered" evidence="1">
    <location>
        <begin position="220"/>
        <end position="291"/>
    </location>
</feature>
<reference evidence="2" key="1">
    <citation type="submission" date="2022-07" db="EMBL/GenBank/DDBJ databases">
        <title>Fungi with potential for degradation of polypropylene.</title>
        <authorList>
            <person name="Gostincar C."/>
        </authorList>
    </citation>
    <scope>NUCLEOTIDE SEQUENCE</scope>
    <source>
        <strain evidence="2">EXF-13287</strain>
    </source>
</reference>
<comment type="caution">
    <text evidence="2">The sequence shown here is derived from an EMBL/GenBank/DDBJ whole genome shotgun (WGS) entry which is preliminary data.</text>
</comment>
<dbReference type="AlphaFoldDB" id="A0AA38VS92"/>
<organism evidence="2 3">
    <name type="scientific">Coniochaeta hoffmannii</name>
    <dbReference type="NCBI Taxonomy" id="91930"/>
    <lineage>
        <taxon>Eukaryota</taxon>
        <taxon>Fungi</taxon>
        <taxon>Dikarya</taxon>
        <taxon>Ascomycota</taxon>
        <taxon>Pezizomycotina</taxon>
        <taxon>Sordariomycetes</taxon>
        <taxon>Sordariomycetidae</taxon>
        <taxon>Coniochaetales</taxon>
        <taxon>Coniochaetaceae</taxon>
        <taxon>Coniochaeta</taxon>
    </lineage>
</organism>
<feature type="region of interest" description="Disordered" evidence="1">
    <location>
        <begin position="27"/>
        <end position="46"/>
    </location>
</feature>
<dbReference type="EMBL" id="JANBVN010000080">
    <property type="protein sequence ID" value="KAJ9149507.1"/>
    <property type="molecule type" value="Genomic_DNA"/>
</dbReference>
<feature type="region of interest" description="Disordered" evidence="1">
    <location>
        <begin position="132"/>
        <end position="158"/>
    </location>
</feature>
<accession>A0AA38VS92</accession>
<proteinExistence type="predicted"/>
<sequence>MERPSRGRAHTFTGVISSLLLKPFKPAAAPPPIPNETIGWSPNTLERNTSGLSEHHVFGCKPFIPSKAAANLKRQLSSGSRKHNGAAPQDIPNVTVKGVTSPGGHSHASSSSSQRIAFVPELLRPGSTLASSNKLRQRTPSPYPHVKKLSMPPRLPTLPSKQQAIYHEPLIRNRGRTLTMERINIRNITQYLEKHPEALPPPGSTPAYVEHYLVAQAQRRHSNDSVLSNPEAMDDASDVDDADVESTSSFGSEDSDDDPGPLSACDATFDSDEENPPELPPRRQYTPAASRPALTRHANTWPLCPEIASGIPSREAGTRYVDDDLLNLRGNHSTTLAASPHDAPALSIPLPPGPVHDPLSWLPTDPSAMSLEHLDFPLPRLLWEQDIDADGLWVLRSVRPSNNATAGGPEGGSGGGGPSHTPTSGYRLVKDHRFEPVDAEWLREKLKSVVYWMERDGSAYDEEQERIRKRYAEWEGGVGRDEWMGQEEWDRLARTKQQHLDEEVEAGHARVEEKDSVRKSELEVCVAEAREDGMEAFPDYQRAEDAFARQNNEDTSLTLPDYAAADPTHDSRIQQPRKGGLPKSKAHRQRAASRLEISPLELEMQMHAQTMVEASRAARAQTEALVMA</sequence>
<feature type="region of interest" description="Disordered" evidence="1">
    <location>
        <begin position="72"/>
        <end position="114"/>
    </location>
</feature>
<dbReference type="Proteomes" id="UP001174691">
    <property type="component" value="Unassembled WGS sequence"/>
</dbReference>
<gene>
    <name evidence="2" type="ORF">NKR19_g5689</name>
</gene>
<evidence type="ECO:0000313" key="3">
    <source>
        <dbReference type="Proteomes" id="UP001174691"/>
    </source>
</evidence>
<feature type="compositionally biased region" description="Acidic residues" evidence="1">
    <location>
        <begin position="232"/>
        <end position="244"/>
    </location>
</feature>